<reference evidence="2" key="1">
    <citation type="journal article" date="2021" name="ISME J.">
        <title>Fine-scale metabolic discontinuity in a stratified prokaryote microbiome of a Red Sea deep halocline.</title>
        <authorList>
            <person name="Michoud G."/>
            <person name="Ngugi D.K."/>
            <person name="Barozzi A."/>
            <person name="Merlino G."/>
            <person name="Calleja M.L."/>
            <person name="Delgado-Huertas A."/>
            <person name="Moran X.A.G."/>
            <person name="Daffonchio D."/>
        </authorList>
    </citation>
    <scope>NUCLEOTIDE SEQUENCE</scope>
    <source>
        <strain evidence="2">SuakinDeep_MAG55_1</strain>
    </source>
</reference>
<dbReference type="Pfam" id="PF25734">
    <property type="entry name" value="RelB_like_antitoxin"/>
    <property type="match status" value="1"/>
</dbReference>
<proteinExistence type="predicted"/>
<dbReference type="Proteomes" id="UP000722750">
    <property type="component" value="Unassembled WGS sequence"/>
</dbReference>
<dbReference type="InterPro" id="IPR057930">
    <property type="entry name" value="Antitoxin_put"/>
</dbReference>
<feature type="region of interest" description="Disordered" evidence="1">
    <location>
        <begin position="50"/>
        <end position="69"/>
    </location>
</feature>
<dbReference type="EMBL" id="JAANXD010000073">
    <property type="protein sequence ID" value="MBS1258658.1"/>
    <property type="molecule type" value="Genomic_DNA"/>
</dbReference>
<comment type="caution">
    <text evidence="2">The sequence shown here is derived from an EMBL/GenBank/DDBJ whole genome shotgun (WGS) entry which is preliminary data.</text>
</comment>
<sequence length="69" mass="7852">MEQLSVDEKKLKNLLKETLIEVIDQKRDMFHDIVAEAIEDIALTNAIKEGESTESTSREEVFNITEGKS</sequence>
<name>A0A942A0S9_9BACT</name>
<evidence type="ECO:0000313" key="2">
    <source>
        <dbReference type="EMBL" id="MBS1258658.1"/>
    </source>
</evidence>
<evidence type="ECO:0000256" key="1">
    <source>
        <dbReference type="SAM" id="MobiDB-lite"/>
    </source>
</evidence>
<protein>
    <submittedName>
        <fullName evidence="2">Uncharacterized protein</fullName>
    </submittedName>
</protein>
<evidence type="ECO:0000313" key="3">
    <source>
        <dbReference type="Proteomes" id="UP000722750"/>
    </source>
</evidence>
<gene>
    <name evidence="2" type="ORF">MAG551_01719</name>
</gene>
<organism evidence="2 3">
    <name type="scientific">Candidatus Scalindua arabica</name>
    <dbReference type="NCBI Taxonomy" id="1127984"/>
    <lineage>
        <taxon>Bacteria</taxon>
        <taxon>Pseudomonadati</taxon>
        <taxon>Planctomycetota</taxon>
        <taxon>Candidatus Brocadiia</taxon>
        <taxon>Candidatus Brocadiales</taxon>
        <taxon>Candidatus Scalinduaceae</taxon>
        <taxon>Candidatus Scalindua</taxon>
    </lineage>
</organism>
<accession>A0A942A0S9</accession>
<dbReference type="AlphaFoldDB" id="A0A942A0S9"/>